<organism evidence="1 2">
    <name type="scientific">Kitasatospora paranensis</name>
    <dbReference type="NCBI Taxonomy" id="258053"/>
    <lineage>
        <taxon>Bacteria</taxon>
        <taxon>Bacillati</taxon>
        <taxon>Actinomycetota</taxon>
        <taxon>Actinomycetes</taxon>
        <taxon>Kitasatosporales</taxon>
        <taxon>Streptomycetaceae</taxon>
        <taxon>Kitasatospora</taxon>
    </lineage>
</organism>
<proteinExistence type="predicted"/>
<keyword evidence="2" id="KW-1185">Reference proteome</keyword>
<evidence type="ECO:0000313" key="2">
    <source>
        <dbReference type="Proteomes" id="UP001596435"/>
    </source>
</evidence>
<dbReference type="EMBL" id="JBHTAJ010000003">
    <property type="protein sequence ID" value="MFC7178417.1"/>
    <property type="molecule type" value="Genomic_DNA"/>
</dbReference>
<accession>A0ABW2FPR3</accession>
<sequence>MNTAPANDVTAALGQLDTQRRDQVKQQVQSTQTPDFIRLIQSSEVLINIDPKVLPYEDMDYEQFVDEMKKRYRLHLDTGEVETIIAKSPGASLHAFASLSDGEKAKLSFSMTERIKFIEGKFPGIGYDDYITIHVMQLHSQNLGAKVHGPTNIADLLIKEAFELAWDATSTPRKWESEEVQREVALKSYGTHTKVDLGRNILGLLAPQLRAFLQSNLSEGMSLGARMMARSALADFQSPSNVAGTLAIDDLILRCSVIDLATGRHESPAIKVRVMSKSEMGTGVCDVISELPFEDHVKLIEGIAKALGEEGAH</sequence>
<gene>
    <name evidence="1" type="ORF">ACFQMG_02430</name>
</gene>
<dbReference type="Proteomes" id="UP001596435">
    <property type="component" value="Unassembled WGS sequence"/>
</dbReference>
<name>A0ABW2FPR3_9ACTN</name>
<comment type="caution">
    <text evidence="1">The sequence shown here is derived from an EMBL/GenBank/DDBJ whole genome shotgun (WGS) entry which is preliminary data.</text>
</comment>
<evidence type="ECO:0000313" key="1">
    <source>
        <dbReference type="EMBL" id="MFC7178417.1"/>
    </source>
</evidence>
<dbReference type="RefSeq" id="WP_380230326.1">
    <property type="nucleotide sequence ID" value="NZ_JBHSVH010000002.1"/>
</dbReference>
<reference evidence="2" key="1">
    <citation type="journal article" date="2019" name="Int. J. Syst. Evol. Microbiol.">
        <title>The Global Catalogue of Microorganisms (GCM) 10K type strain sequencing project: providing services to taxonomists for standard genome sequencing and annotation.</title>
        <authorList>
            <consortium name="The Broad Institute Genomics Platform"/>
            <consortium name="The Broad Institute Genome Sequencing Center for Infectious Disease"/>
            <person name="Wu L."/>
            <person name="Ma J."/>
        </authorList>
    </citation>
    <scope>NUCLEOTIDE SEQUENCE [LARGE SCALE GENOMIC DNA]</scope>
    <source>
        <strain evidence="2">CGMCC 1.12859</strain>
    </source>
</reference>
<protein>
    <submittedName>
        <fullName evidence="1">Uncharacterized protein</fullName>
    </submittedName>
</protein>